<evidence type="ECO:0000256" key="4">
    <source>
        <dbReference type="ARBA" id="ARBA00022679"/>
    </source>
</evidence>
<evidence type="ECO:0000256" key="5">
    <source>
        <dbReference type="ARBA" id="ARBA00022741"/>
    </source>
</evidence>
<organism evidence="11 12">
    <name type="scientific">Embleya hyalina</name>
    <dbReference type="NCBI Taxonomy" id="516124"/>
    <lineage>
        <taxon>Bacteria</taxon>
        <taxon>Bacillati</taxon>
        <taxon>Actinomycetota</taxon>
        <taxon>Actinomycetes</taxon>
        <taxon>Kitasatosporales</taxon>
        <taxon>Streptomycetaceae</taxon>
        <taxon>Embleya</taxon>
    </lineage>
</organism>
<evidence type="ECO:0000256" key="2">
    <source>
        <dbReference type="ARBA" id="ARBA00012438"/>
    </source>
</evidence>
<dbReference type="GO" id="GO:0000155">
    <property type="term" value="F:phosphorelay sensor kinase activity"/>
    <property type="evidence" value="ECO:0007669"/>
    <property type="project" value="InterPro"/>
</dbReference>
<dbReference type="CDD" id="cd16917">
    <property type="entry name" value="HATPase_UhpB-NarQ-NarX-like"/>
    <property type="match status" value="1"/>
</dbReference>
<feature type="transmembrane region" description="Helical" evidence="9">
    <location>
        <begin position="122"/>
        <end position="141"/>
    </location>
</feature>
<dbReference type="GO" id="GO:0016020">
    <property type="term" value="C:membrane"/>
    <property type="evidence" value="ECO:0007669"/>
    <property type="project" value="InterPro"/>
</dbReference>
<evidence type="ECO:0000259" key="10">
    <source>
        <dbReference type="PROSITE" id="PS50109"/>
    </source>
</evidence>
<reference evidence="11 12" key="1">
    <citation type="submission" date="2018-12" db="EMBL/GenBank/DDBJ databases">
        <title>Draft genome sequence of Embleya hyalina NBRC 13850T.</title>
        <authorList>
            <person name="Komaki H."/>
            <person name="Hosoyama A."/>
            <person name="Kimura A."/>
            <person name="Ichikawa N."/>
            <person name="Tamura T."/>
        </authorList>
    </citation>
    <scope>NUCLEOTIDE SEQUENCE [LARGE SCALE GENOMIC DNA]</scope>
    <source>
        <strain evidence="11 12">NBRC 13850</strain>
    </source>
</reference>
<dbReference type="InterPro" id="IPR050482">
    <property type="entry name" value="Sensor_HK_TwoCompSys"/>
</dbReference>
<keyword evidence="12" id="KW-1185">Reference proteome</keyword>
<sequence>MIASPPSAPTARASRPLPWLPPAVHAAVLLGGLYGGLVTDGTVRPARLAGFAACLLVLIALDRIEQRRCPPRTPPRPAALLLTVRLVLFAAAVALDRSGVSRALFVLVPITAFLAFGRRVGVALTVACTAAILLGNVLWVPRWYLRTDVVTDLLMSGLGLALAVAMAAIAVGEQAGRVRLADTLDELRESHGRLADYAARVERLSTARERNRLAREFHDGLGHHLTAIAVQLEKAAAFRDLDARIAERAIADARWSAGRALDEVRVSVRALRDEDTPFSLSSALADLVRHVDGGPARVTLDVSGEERGYHVESLTALYRAAQEGLTNAHRHADAHLVSVRARYGEDEACLVVADDGRGFAVGREEDGGFGLRGMRERVDRLGGRVEVEAAPGRGTRVTVTVPREPVGAEAVRR</sequence>
<dbReference type="Pfam" id="PF07730">
    <property type="entry name" value="HisKA_3"/>
    <property type="match status" value="1"/>
</dbReference>
<evidence type="ECO:0000313" key="12">
    <source>
        <dbReference type="Proteomes" id="UP000286931"/>
    </source>
</evidence>
<proteinExistence type="predicted"/>
<evidence type="ECO:0000256" key="3">
    <source>
        <dbReference type="ARBA" id="ARBA00022553"/>
    </source>
</evidence>
<dbReference type="PANTHER" id="PTHR24421:SF10">
    <property type="entry name" value="NITRATE_NITRITE SENSOR PROTEIN NARQ"/>
    <property type="match status" value="1"/>
</dbReference>
<dbReference type="PANTHER" id="PTHR24421">
    <property type="entry name" value="NITRATE/NITRITE SENSOR PROTEIN NARX-RELATED"/>
    <property type="match status" value="1"/>
</dbReference>
<dbReference type="EC" id="2.7.13.3" evidence="2"/>
<dbReference type="SMART" id="SM00387">
    <property type="entry name" value="HATPase_c"/>
    <property type="match status" value="1"/>
</dbReference>
<keyword evidence="9" id="KW-1133">Transmembrane helix</keyword>
<keyword evidence="5" id="KW-0547">Nucleotide-binding</keyword>
<keyword evidence="9" id="KW-0472">Membrane</keyword>
<dbReference type="EMBL" id="BIFH01000016">
    <property type="protein sequence ID" value="GCD95031.1"/>
    <property type="molecule type" value="Genomic_DNA"/>
</dbReference>
<dbReference type="InterPro" id="IPR036890">
    <property type="entry name" value="HATPase_C_sf"/>
</dbReference>
<feature type="transmembrane region" description="Helical" evidence="9">
    <location>
        <begin position="20"/>
        <end position="39"/>
    </location>
</feature>
<evidence type="ECO:0000256" key="8">
    <source>
        <dbReference type="ARBA" id="ARBA00023012"/>
    </source>
</evidence>
<dbReference type="GO" id="GO:0046983">
    <property type="term" value="F:protein dimerization activity"/>
    <property type="evidence" value="ECO:0007669"/>
    <property type="project" value="InterPro"/>
</dbReference>
<keyword evidence="3" id="KW-0597">Phosphoprotein</keyword>
<accession>A0A401YKC9</accession>
<keyword evidence="7" id="KW-0067">ATP-binding</keyword>
<protein>
    <recommendedName>
        <fullName evidence="2">histidine kinase</fullName>
        <ecNumber evidence="2">2.7.13.3</ecNumber>
    </recommendedName>
</protein>
<keyword evidence="8" id="KW-0902">Two-component regulatory system</keyword>
<dbReference type="SUPFAM" id="SSF55874">
    <property type="entry name" value="ATPase domain of HSP90 chaperone/DNA topoisomerase II/histidine kinase"/>
    <property type="match status" value="1"/>
</dbReference>
<evidence type="ECO:0000256" key="6">
    <source>
        <dbReference type="ARBA" id="ARBA00022777"/>
    </source>
</evidence>
<dbReference type="InterPro" id="IPR011712">
    <property type="entry name" value="Sig_transdc_His_kin_sub3_dim/P"/>
</dbReference>
<evidence type="ECO:0000256" key="1">
    <source>
        <dbReference type="ARBA" id="ARBA00000085"/>
    </source>
</evidence>
<keyword evidence="4" id="KW-0808">Transferase</keyword>
<keyword evidence="6 11" id="KW-0418">Kinase</keyword>
<comment type="catalytic activity">
    <reaction evidence="1">
        <text>ATP + protein L-histidine = ADP + protein N-phospho-L-histidine.</text>
        <dbReference type="EC" id="2.7.13.3"/>
    </reaction>
</comment>
<dbReference type="GO" id="GO:0005524">
    <property type="term" value="F:ATP binding"/>
    <property type="evidence" value="ECO:0007669"/>
    <property type="project" value="UniProtKB-KW"/>
</dbReference>
<dbReference type="PROSITE" id="PS50109">
    <property type="entry name" value="HIS_KIN"/>
    <property type="match status" value="1"/>
</dbReference>
<dbReference type="InterPro" id="IPR003594">
    <property type="entry name" value="HATPase_dom"/>
</dbReference>
<dbReference type="InterPro" id="IPR005467">
    <property type="entry name" value="His_kinase_dom"/>
</dbReference>
<keyword evidence="9" id="KW-0812">Transmembrane</keyword>
<evidence type="ECO:0000313" key="11">
    <source>
        <dbReference type="EMBL" id="GCD95031.1"/>
    </source>
</evidence>
<evidence type="ECO:0000256" key="7">
    <source>
        <dbReference type="ARBA" id="ARBA00022840"/>
    </source>
</evidence>
<comment type="caution">
    <text evidence="11">The sequence shown here is derived from an EMBL/GenBank/DDBJ whole genome shotgun (WGS) entry which is preliminary data.</text>
</comment>
<dbReference type="Pfam" id="PF02518">
    <property type="entry name" value="HATPase_c"/>
    <property type="match status" value="1"/>
</dbReference>
<dbReference type="OrthoDB" id="227596at2"/>
<dbReference type="AlphaFoldDB" id="A0A401YKC9"/>
<dbReference type="RefSeq" id="WP_126637127.1">
    <property type="nucleotide sequence ID" value="NZ_BIFH01000016.1"/>
</dbReference>
<feature type="transmembrane region" description="Helical" evidence="9">
    <location>
        <begin position="100"/>
        <end position="117"/>
    </location>
</feature>
<gene>
    <name evidence="11" type="ORF">EHYA_02700</name>
</gene>
<feature type="transmembrane region" description="Helical" evidence="9">
    <location>
        <begin position="153"/>
        <end position="171"/>
    </location>
</feature>
<feature type="domain" description="Histidine kinase" evidence="10">
    <location>
        <begin position="317"/>
        <end position="405"/>
    </location>
</feature>
<dbReference type="Proteomes" id="UP000286931">
    <property type="component" value="Unassembled WGS sequence"/>
</dbReference>
<dbReference type="Gene3D" id="1.20.5.1930">
    <property type="match status" value="1"/>
</dbReference>
<name>A0A401YKC9_9ACTN</name>
<evidence type="ECO:0000256" key="9">
    <source>
        <dbReference type="SAM" id="Phobius"/>
    </source>
</evidence>
<dbReference type="Gene3D" id="3.30.565.10">
    <property type="entry name" value="Histidine kinase-like ATPase, C-terminal domain"/>
    <property type="match status" value="1"/>
</dbReference>